<evidence type="ECO:0000256" key="7">
    <source>
        <dbReference type="ARBA" id="ARBA00022533"/>
    </source>
</evidence>
<feature type="domain" description="Tryptophan synthase beta chain-like PALP" evidence="10">
    <location>
        <begin position="18"/>
        <end position="308"/>
    </location>
</feature>
<dbReference type="CDD" id="cd01562">
    <property type="entry name" value="Thr-dehyd"/>
    <property type="match status" value="1"/>
</dbReference>
<protein>
    <recommendedName>
        <fullName evidence="6">L-threonine dehydratase catabolic TdcB</fullName>
        <ecNumber evidence="5">4.3.1.19</ecNumber>
    </recommendedName>
</protein>
<dbReference type="GO" id="GO:0003941">
    <property type="term" value="F:L-serine ammonia-lyase activity"/>
    <property type="evidence" value="ECO:0007669"/>
    <property type="project" value="TreeGrafter"/>
</dbReference>
<accession>A0A084ERN5</accession>
<dbReference type="NCBIfam" id="TIGR01127">
    <property type="entry name" value="ilvA_1Cterm"/>
    <property type="match status" value="1"/>
</dbReference>
<gene>
    <name evidence="11" type="primary">ilvA</name>
    <name evidence="11" type="ORF">MCAPa_2070</name>
</gene>
<evidence type="ECO:0000256" key="5">
    <source>
        <dbReference type="ARBA" id="ARBA00012096"/>
    </source>
</evidence>
<evidence type="ECO:0000256" key="6">
    <source>
        <dbReference type="ARBA" id="ARBA00022248"/>
    </source>
</evidence>
<comment type="similarity">
    <text evidence="3">Belongs to the serine/threonine dehydratase family.</text>
</comment>
<dbReference type="InterPro" id="IPR036052">
    <property type="entry name" value="TrpB-like_PALP_sf"/>
</dbReference>
<dbReference type="SUPFAM" id="SSF53686">
    <property type="entry name" value="Tryptophan synthase beta subunit-like PLP-dependent enzymes"/>
    <property type="match status" value="1"/>
</dbReference>
<sequence>MSHPFSVDEIKQIHQEISKIIHYTPLHYADKLSALTGNNIYLKLENLQKTGSFKLRGATNKINKLTNEEKKHGIIAASAGNHAQGVAFAATNLGLKSTIVMPENAPMAKIQATEKYGGKVVLSGRFFDDALAKAIELKEKENLTLIHAFDDIEIIKGQATIAYEIDQQIKNIDYCLVPIGGGGLMSGIATYLKQVNPNIKMIGVEAANVNSYQQAKALSRPVMIDSKPSIADGIAVKKVSDLTFSILNQYVDDVVVVSEEEIAEAMLFLMENCKFVTEGSGAVTAAALMFDKLNIKNQNKTIVGLVSGGNIDIAMVGNIINKALIKTNRRLVLSVNIPSDNKEILNVINIINSCGAKIFKIKTNRDIMYLELSEIHATFIIDLSNTDQQQQIIDKIIQANYKITSITD</sequence>
<evidence type="ECO:0000313" key="11">
    <source>
        <dbReference type="EMBL" id="KEZ20627.1"/>
    </source>
</evidence>
<keyword evidence="7" id="KW-0021">Allosteric enzyme</keyword>
<dbReference type="GO" id="GO:0006567">
    <property type="term" value="P:L-threonine catabolic process"/>
    <property type="evidence" value="ECO:0007669"/>
    <property type="project" value="InterPro"/>
</dbReference>
<dbReference type="GO" id="GO:0004794">
    <property type="term" value="F:threonine deaminase activity"/>
    <property type="evidence" value="ECO:0007669"/>
    <property type="project" value="UniProtKB-EC"/>
</dbReference>
<dbReference type="InterPro" id="IPR005789">
    <property type="entry name" value="Thr_deHydtase_catblc"/>
</dbReference>
<dbReference type="PANTHER" id="PTHR48078:SF6">
    <property type="entry name" value="L-THREONINE DEHYDRATASE CATABOLIC TDCB"/>
    <property type="match status" value="1"/>
</dbReference>
<comment type="pathway">
    <text evidence="2">Amino-acid degradation; L-threonine degradation via propanoate pathway; propanoate from L-threonine: step 1/4.</text>
</comment>
<evidence type="ECO:0000259" key="10">
    <source>
        <dbReference type="Pfam" id="PF00291"/>
    </source>
</evidence>
<dbReference type="InterPro" id="IPR000634">
    <property type="entry name" value="Ser/Thr_deHydtase_PyrdxlP-BS"/>
</dbReference>
<comment type="caution">
    <text evidence="11">The sequence shown here is derived from an EMBL/GenBank/DDBJ whole genome shotgun (WGS) entry which is preliminary data.</text>
</comment>
<evidence type="ECO:0000256" key="8">
    <source>
        <dbReference type="ARBA" id="ARBA00022898"/>
    </source>
</evidence>
<evidence type="ECO:0000313" key="12">
    <source>
        <dbReference type="Proteomes" id="UP000028533"/>
    </source>
</evidence>
<proteinExistence type="inferred from homology"/>
<dbReference type="EC" id="4.3.1.19" evidence="5"/>
<dbReference type="AlphaFoldDB" id="A0A084ERN5"/>
<dbReference type="PANTHER" id="PTHR48078">
    <property type="entry name" value="THREONINE DEHYDRATASE, MITOCHONDRIAL-RELATED"/>
    <property type="match status" value="1"/>
</dbReference>
<keyword evidence="8" id="KW-0663">Pyridoxal phosphate</keyword>
<dbReference type="GO" id="GO:0030170">
    <property type="term" value="F:pyridoxal phosphate binding"/>
    <property type="evidence" value="ECO:0007669"/>
    <property type="project" value="InterPro"/>
</dbReference>
<comment type="cofactor">
    <cofactor evidence="1">
        <name>pyridoxal 5'-phosphate</name>
        <dbReference type="ChEBI" id="CHEBI:597326"/>
    </cofactor>
</comment>
<evidence type="ECO:0000256" key="9">
    <source>
        <dbReference type="ARBA" id="ARBA00023239"/>
    </source>
</evidence>
<evidence type="ECO:0000256" key="3">
    <source>
        <dbReference type="ARBA" id="ARBA00010869"/>
    </source>
</evidence>
<reference evidence="11 12" key="1">
    <citation type="submission" date="2014-02" db="EMBL/GenBank/DDBJ databases">
        <title>Genome sequence of Mycoplasma capricolum subsp. capricolum strain 14232.</title>
        <authorList>
            <person name="Sirand-Pugnet P."/>
            <person name="Breton M."/>
            <person name="Dordet-Frisoni E."/>
            <person name="Baranowski E."/>
            <person name="Barre A."/>
            <person name="Couture C."/>
            <person name="Dupuy V."/>
            <person name="Gaurivaud P."/>
            <person name="Jacob D."/>
            <person name="Lemaitre C."/>
            <person name="Manso-Silvan L."/>
            <person name="Nikolski M."/>
            <person name="Nouvel L.-X."/>
            <person name="Poumarat F."/>
            <person name="Tardy F."/>
            <person name="Thebault P."/>
            <person name="Theil S."/>
            <person name="Citti C."/>
            <person name="Thiaucourt F."/>
            <person name="Blanchard A."/>
        </authorList>
    </citation>
    <scope>NUCLEOTIDE SEQUENCE [LARGE SCALE GENOMIC DNA]</scope>
    <source>
        <strain evidence="11 12">14232</strain>
    </source>
</reference>
<evidence type="ECO:0000256" key="1">
    <source>
        <dbReference type="ARBA" id="ARBA00001933"/>
    </source>
</evidence>
<comment type="subunit">
    <text evidence="4">In the native structure, TdcB is in a dimeric form, whereas in the TdcB-AMP complex, it exists in a tetrameric form (dimer of dimers).</text>
</comment>
<keyword evidence="9" id="KW-0456">Lyase</keyword>
<dbReference type="FunFam" id="3.40.50.1100:FF:000007">
    <property type="entry name" value="L-threonine dehydratase catabolic TdcB"/>
    <property type="match status" value="1"/>
</dbReference>
<name>A0A084ERN5_MYCCA</name>
<dbReference type="PROSITE" id="PS00165">
    <property type="entry name" value="DEHYDRATASE_SER_THR"/>
    <property type="match status" value="1"/>
</dbReference>
<dbReference type="GeneID" id="23778922"/>
<dbReference type="RefSeq" id="WP_011387022.1">
    <property type="nucleotide sequence ID" value="NZ_JFDO01000004.1"/>
</dbReference>
<evidence type="ECO:0000256" key="2">
    <source>
        <dbReference type="ARBA" id="ARBA00004958"/>
    </source>
</evidence>
<dbReference type="EMBL" id="JFDO01000004">
    <property type="protein sequence ID" value="KEZ20627.1"/>
    <property type="molecule type" value="Genomic_DNA"/>
</dbReference>
<dbReference type="Gene3D" id="3.40.50.1100">
    <property type="match status" value="2"/>
</dbReference>
<dbReference type="InterPro" id="IPR001926">
    <property type="entry name" value="TrpB-like_PALP"/>
</dbReference>
<evidence type="ECO:0000256" key="4">
    <source>
        <dbReference type="ARBA" id="ARBA00011447"/>
    </source>
</evidence>
<dbReference type="GO" id="GO:0009097">
    <property type="term" value="P:isoleucine biosynthetic process"/>
    <property type="evidence" value="ECO:0007669"/>
    <property type="project" value="TreeGrafter"/>
</dbReference>
<dbReference type="InterPro" id="IPR050147">
    <property type="entry name" value="Ser/Thr_Dehydratase"/>
</dbReference>
<dbReference type="Proteomes" id="UP000028533">
    <property type="component" value="Unassembled WGS sequence"/>
</dbReference>
<dbReference type="GO" id="GO:0006565">
    <property type="term" value="P:L-serine catabolic process"/>
    <property type="evidence" value="ECO:0007669"/>
    <property type="project" value="TreeGrafter"/>
</dbReference>
<dbReference type="Pfam" id="PF00291">
    <property type="entry name" value="PALP"/>
    <property type="match status" value="1"/>
</dbReference>
<organism evidence="11 12">
    <name type="scientific">Mycoplasma capricolum subsp. capricolum 14232</name>
    <dbReference type="NCBI Taxonomy" id="1188238"/>
    <lineage>
        <taxon>Bacteria</taxon>
        <taxon>Bacillati</taxon>
        <taxon>Mycoplasmatota</taxon>
        <taxon>Mollicutes</taxon>
        <taxon>Mycoplasmataceae</taxon>
        <taxon>Mycoplasma</taxon>
    </lineage>
</organism>